<dbReference type="PANTHER" id="PTHR43445:SF5">
    <property type="entry name" value="UDP-N-ACETYLMURAMATE--L-ALANYL-GAMMA-D-GLUTAMYL-MESO-2,6-DIAMINOHEPTANDIOATE LIGASE"/>
    <property type="match status" value="1"/>
</dbReference>
<dbReference type="EC" id="6.3.2.-" evidence="2"/>
<proteinExistence type="predicted"/>
<dbReference type="Gene3D" id="3.40.50.720">
    <property type="entry name" value="NAD(P)-binding Rossmann-like Domain"/>
    <property type="match status" value="1"/>
</dbReference>
<dbReference type="EMBL" id="MTKP01000228">
    <property type="protein sequence ID" value="RWX47304.1"/>
    <property type="molecule type" value="Genomic_DNA"/>
</dbReference>
<keyword evidence="2" id="KW-0436">Ligase</keyword>
<evidence type="ECO:0000259" key="1">
    <source>
        <dbReference type="Pfam" id="PF01225"/>
    </source>
</evidence>
<dbReference type="GO" id="GO:0016881">
    <property type="term" value="F:acid-amino acid ligase activity"/>
    <property type="evidence" value="ECO:0007669"/>
    <property type="project" value="InterPro"/>
</dbReference>
<reference evidence="2 3" key="1">
    <citation type="submission" date="2017-01" db="EMBL/GenBank/DDBJ databases">
        <title>The cable genome- insights into the physiology and evolution of filamentous bacteria capable of sulfide oxidation via long distance electron transfer.</title>
        <authorList>
            <person name="Schreiber L."/>
            <person name="Bjerg J.T."/>
            <person name="Boggild A."/>
            <person name="Van De Vossenberg J."/>
            <person name="Meysman F."/>
            <person name="Nielsen L.P."/>
            <person name="Schramm A."/>
            <person name="Kjeldsen K.U."/>
        </authorList>
    </citation>
    <scope>NUCLEOTIDE SEQUENCE [LARGE SCALE GENOMIC DNA]</scope>
    <source>
        <strain evidence="2">A1</strain>
    </source>
</reference>
<comment type="caution">
    <text evidence="2">The sequence shown here is derived from an EMBL/GenBank/DDBJ whole genome shotgun (WGS) entry which is preliminary data.</text>
</comment>
<dbReference type="SUPFAM" id="SSF51984">
    <property type="entry name" value="MurCD N-terminal domain"/>
    <property type="match status" value="1"/>
</dbReference>
<dbReference type="PANTHER" id="PTHR43445">
    <property type="entry name" value="UDP-N-ACETYLMURAMATE--L-ALANINE LIGASE-RELATED"/>
    <property type="match status" value="1"/>
</dbReference>
<dbReference type="InterPro" id="IPR000713">
    <property type="entry name" value="Mur_ligase_N"/>
</dbReference>
<gene>
    <name evidence="2" type="ORF">VT98_12284</name>
</gene>
<name>A0A3S3UCX5_9BACT</name>
<protein>
    <submittedName>
        <fullName evidence="2">Mur ligase family, catalytic domain</fullName>
        <ecNumber evidence="2">6.3.2.-</ecNumber>
    </submittedName>
</protein>
<evidence type="ECO:0000313" key="2">
    <source>
        <dbReference type="EMBL" id="RWX47304.1"/>
    </source>
</evidence>
<dbReference type="AlphaFoldDB" id="A0A3S3UCX5"/>
<sequence length="105" mass="11347">MTTRLDPQLNAAPDDIRHIHIMGVCGTGMAAIAGMLKESGYRVTGSDQNVYPPMSDFLAQAGIEVMQGYVPENLEPHPDLVIVGNVIQAVFPEAQRLAELGIPYL</sequence>
<keyword evidence="3" id="KW-1185">Reference proteome</keyword>
<evidence type="ECO:0000313" key="3">
    <source>
        <dbReference type="Proteomes" id="UP000288086"/>
    </source>
</evidence>
<dbReference type="InterPro" id="IPR050061">
    <property type="entry name" value="MurCDEF_pg_biosynth"/>
</dbReference>
<dbReference type="Pfam" id="PF01225">
    <property type="entry name" value="Mur_ligase"/>
    <property type="match status" value="1"/>
</dbReference>
<accession>A0A3S3UCX5</accession>
<organism evidence="2 3">
    <name type="scientific">Candidatus Electrothrix communis</name>
    <dbReference type="NCBI Taxonomy" id="1859133"/>
    <lineage>
        <taxon>Bacteria</taxon>
        <taxon>Pseudomonadati</taxon>
        <taxon>Thermodesulfobacteriota</taxon>
        <taxon>Desulfobulbia</taxon>
        <taxon>Desulfobulbales</taxon>
        <taxon>Desulfobulbaceae</taxon>
        <taxon>Candidatus Electrothrix</taxon>
    </lineage>
</organism>
<feature type="non-terminal residue" evidence="2">
    <location>
        <position position="105"/>
    </location>
</feature>
<feature type="domain" description="Mur ligase N-terminal catalytic" evidence="1">
    <location>
        <begin position="18"/>
        <end position="104"/>
    </location>
</feature>
<dbReference type="Proteomes" id="UP000288086">
    <property type="component" value="Unassembled WGS sequence"/>
</dbReference>